<protein>
    <submittedName>
        <fullName evidence="1">Uncharacterized protein</fullName>
    </submittedName>
</protein>
<gene>
    <name evidence="1" type="ORF">BG60_09260</name>
</gene>
<name>A0A656QJZ4_9BURK</name>
<evidence type="ECO:0000313" key="1">
    <source>
        <dbReference type="EMBL" id="KDR28887.1"/>
    </source>
</evidence>
<accession>A0A656QJZ4</accession>
<sequence length="272" mass="30104">MRHQARRAGAHADGFGFGIKNEWKKAKTDPLHAGPNHTARTQKVNQAINRNAVRQNDGIVIVDNVALFDELADCAEHAGLTACAAVAKVFLPKELQQAISETHVLSFAIPANEEIDWNAQAANILVPHNEIDFEHRQATSLFLLGNGPIAFEPKYGFQPLFGSDGSLFVFFLHRAITYLVRYSWSERFLNTWEALDASAGENYQHDDERAARSIIVFGSSVSGAADDIAIVPAAYFEIGNDGRLSQYFASARVRSRPDLFVQRCPDACSWND</sequence>
<comment type="caution">
    <text evidence="1">The sequence shown here is derived from an EMBL/GenBank/DDBJ whole genome shotgun (WGS) entry which is preliminary data.</text>
</comment>
<evidence type="ECO:0000313" key="2">
    <source>
        <dbReference type="Proteomes" id="UP000027451"/>
    </source>
</evidence>
<dbReference type="Proteomes" id="UP000027451">
    <property type="component" value="Unassembled WGS sequence"/>
</dbReference>
<organism evidence="1 2">
    <name type="scientific">Caballeronia zhejiangensis</name>
    <dbReference type="NCBI Taxonomy" id="871203"/>
    <lineage>
        <taxon>Bacteria</taxon>
        <taxon>Pseudomonadati</taxon>
        <taxon>Pseudomonadota</taxon>
        <taxon>Betaproteobacteria</taxon>
        <taxon>Burkholderiales</taxon>
        <taxon>Burkholderiaceae</taxon>
        <taxon>Caballeronia</taxon>
    </lineage>
</organism>
<dbReference type="EMBL" id="JFHD01000016">
    <property type="protein sequence ID" value="KDR28887.1"/>
    <property type="molecule type" value="Genomic_DNA"/>
</dbReference>
<proteinExistence type="predicted"/>
<reference evidence="1 2" key="1">
    <citation type="submission" date="2014-03" db="EMBL/GenBank/DDBJ databases">
        <title>Draft Genome Sequences of Four Burkholderia Strains.</title>
        <authorList>
            <person name="Liu X.Y."/>
            <person name="Li C.X."/>
            <person name="Xu J.H."/>
        </authorList>
    </citation>
    <scope>NUCLEOTIDE SEQUENCE [LARGE SCALE GENOMIC DNA]</scope>
    <source>
        <strain evidence="1 2">OP-1</strain>
    </source>
</reference>
<dbReference type="AlphaFoldDB" id="A0A656QJZ4"/>
<keyword evidence="2" id="KW-1185">Reference proteome</keyword>